<comment type="caution">
    <text evidence="2">The sequence shown here is derived from an EMBL/GenBank/DDBJ whole genome shotgun (WGS) entry which is preliminary data.</text>
</comment>
<accession>A0A9D1E959</accession>
<proteinExistence type="predicted"/>
<evidence type="ECO:0000313" key="2">
    <source>
        <dbReference type="EMBL" id="HIR70527.1"/>
    </source>
</evidence>
<dbReference type="AlphaFoldDB" id="A0A9D1E959"/>
<gene>
    <name evidence="2" type="ORF">IAA55_04530</name>
</gene>
<name>A0A9D1E959_9FIRM</name>
<evidence type="ECO:0000256" key="1">
    <source>
        <dbReference type="SAM" id="Phobius"/>
    </source>
</evidence>
<feature type="transmembrane region" description="Helical" evidence="1">
    <location>
        <begin position="29"/>
        <end position="49"/>
    </location>
</feature>
<reference evidence="2" key="1">
    <citation type="submission" date="2020-10" db="EMBL/GenBank/DDBJ databases">
        <authorList>
            <person name="Gilroy R."/>
        </authorList>
    </citation>
    <scope>NUCLEOTIDE SEQUENCE</scope>
    <source>
        <strain evidence="2">ChiSjej5B23-6657</strain>
    </source>
</reference>
<keyword evidence="1" id="KW-1133">Transmembrane helix</keyword>
<keyword evidence="1" id="KW-0812">Transmembrane</keyword>
<organism evidence="2 3">
    <name type="scientific">Candidatus Pullilachnospira gallistercoris</name>
    <dbReference type="NCBI Taxonomy" id="2840911"/>
    <lineage>
        <taxon>Bacteria</taxon>
        <taxon>Bacillati</taxon>
        <taxon>Bacillota</taxon>
        <taxon>Clostridia</taxon>
        <taxon>Lachnospirales</taxon>
        <taxon>Lachnospiraceae</taxon>
        <taxon>Lachnospiraceae incertae sedis</taxon>
        <taxon>Candidatus Pullilachnospira</taxon>
    </lineage>
</organism>
<sequence>MFAAALIFMLIGFLMLIVGGFVSLAHVTWGMLLMIAGLLMIAAAAFLMWKKAAGAFWKCEKCGSLKLLSWKEDLTGQTVGYLEKEIYCDKCGKKTRHTLVRRKER</sequence>
<evidence type="ECO:0000313" key="3">
    <source>
        <dbReference type="Proteomes" id="UP000823912"/>
    </source>
</evidence>
<protein>
    <submittedName>
        <fullName evidence="2">Uncharacterized protein</fullName>
    </submittedName>
</protein>
<dbReference type="EMBL" id="DVHM01000075">
    <property type="protein sequence ID" value="HIR70527.1"/>
    <property type="molecule type" value="Genomic_DNA"/>
</dbReference>
<dbReference type="Proteomes" id="UP000823912">
    <property type="component" value="Unassembled WGS sequence"/>
</dbReference>
<reference evidence="2" key="2">
    <citation type="journal article" date="2021" name="PeerJ">
        <title>Extensive microbial diversity within the chicken gut microbiome revealed by metagenomics and culture.</title>
        <authorList>
            <person name="Gilroy R."/>
            <person name="Ravi A."/>
            <person name="Getino M."/>
            <person name="Pursley I."/>
            <person name="Horton D.L."/>
            <person name="Alikhan N.F."/>
            <person name="Baker D."/>
            <person name="Gharbi K."/>
            <person name="Hall N."/>
            <person name="Watson M."/>
            <person name="Adriaenssens E.M."/>
            <person name="Foster-Nyarko E."/>
            <person name="Jarju S."/>
            <person name="Secka A."/>
            <person name="Antonio M."/>
            <person name="Oren A."/>
            <person name="Chaudhuri R.R."/>
            <person name="La Ragione R."/>
            <person name="Hildebrand F."/>
            <person name="Pallen M.J."/>
        </authorList>
    </citation>
    <scope>NUCLEOTIDE SEQUENCE</scope>
    <source>
        <strain evidence="2">ChiSjej5B23-6657</strain>
    </source>
</reference>
<keyword evidence="1" id="KW-0472">Membrane</keyword>